<feature type="non-terminal residue" evidence="2">
    <location>
        <position position="1"/>
    </location>
</feature>
<keyword evidence="3" id="KW-1185">Reference proteome</keyword>
<reference evidence="2 3" key="1">
    <citation type="journal article" date="2021" name="Nat. Commun.">
        <title>Genetic determinants of endophytism in the Arabidopsis root mycobiome.</title>
        <authorList>
            <person name="Mesny F."/>
            <person name="Miyauchi S."/>
            <person name="Thiergart T."/>
            <person name="Pickel B."/>
            <person name="Atanasova L."/>
            <person name="Karlsson M."/>
            <person name="Huettel B."/>
            <person name="Barry K.W."/>
            <person name="Haridas S."/>
            <person name="Chen C."/>
            <person name="Bauer D."/>
            <person name="Andreopoulos W."/>
            <person name="Pangilinan J."/>
            <person name="LaButti K."/>
            <person name="Riley R."/>
            <person name="Lipzen A."/>
            <person name="Clum A."/>
            <person name="Drula E."/>
            <person name="Henrissat B."/>
            <person name="Kohler A."/>
            <person name="Grigoriev I.V."/>
            <person name="Martin F.M."/>
            <person name="Hacquard S."/>
        </authorList>
    </citation>
    <scope>NUCLEOTIDE SEQUENCE [LARGE SCALE GENOMIC DNA]</scope>
    <source>
        <strain evidence="2 3">MPI-SDFR-AT-0080</strain>
    </source>
</reference>
<evidence type="ECO:0000313" key="3">
    <source>
        <dbReference type="Proteomes" id="UP000774617"/>
    </source>
</evidence>
<keyword evidence="1" id="KW-0732">Signal</keyword>
<feature type="chain" id="PRO_5046890574" evidence="1">
    <location>
        <begin position="25"/>
        <end position="398"/>
    </location>
</feature>
<protein>
    <submittedName>
        <fullName evidence="2">Chondroitin AC/alginate lyase</fullName>
    </submittedName>
</protein>
<keyword evidence="2" id="KW-0456">Lyase</keyword>
<organism evidence="2 3">
    <name type="scientific">Macrophomina phaseolina</name>
    <dbReference type="NCBI Taxonomy" id="35725"/>
    <lineage>
        <taxon>Eukaryota</taxon>
        <taxon>Fungi</taxon>
        <taxon>Dikarya</taxon>
        <taxon>Ascomycota</taxon>
        <taxon>Pezizomycotina</taxon>
        <taxon>Dothideomycetes</taxon>
        <taxon>Dothideomycetes incertae sedis</taxon>
        <taxon>Botryosphaeriales</taxon>
        <taxon>Botryosphaeriaceae</taxon>
        <taxon>Macrophomina</taxon>
    </lineage>
</organism>
<accession>A0ABQ8GG47</accession>
<feature type="signal peptide" evidence="1">
    <location>
        <begin position="1"/>
        <end position="24"/>
    </location>
</feature>
<gene>
    <name evidence="2" type="ORF">B0J12DRAFT_599146</name>
</gene>
<evidence type="ECO:0000313" key="2">
    <source>
        <dbReference type="EMBL" id="KAH7052295.1"/>
    </source>
</evidence>
<dbReference type="Proteomes" id="UP000774617">
    <property type="component" value="Unassembled WGS sequence"/>
</dbReference>
<dbReference type="Gene3D" id="1.50.10.100">
    <property type="entry name" value="Chondroitin AC/alginate lyase"/>
    <property type="match status" value="1"/>
</dbReference>
<evidence type="ECO:0000256" key="1">
    <source>
        <dbReference type="SAM" id="SignalP"/>
    </source>
</evidence>
<dbReference type="InterPro" id="IPR008929">
    <property type="entry name" value="Chondroitin_lyas"/>
</dbReference>
<sequence>MKCVLLAFLPQVLPAVLEIPSVFGSVYPLNPTASDVTSFLKARPGDFVHPGIWHTREDLDRIRTGVLEGIEPWASAYAAFSADPFSQSTYTMRGPHAILSRGGSASNYSSLTADARAAWQNALMYTITRNTSHSALSARILDAWGTNLTAIIGIDRSLLIGLEGDLLVNAAELLRHTANWTEAGSSWRGGSGFSAALYWLFARQTAASASGQANYGMVSIKALLSFAVYLDDVALYNYAVNAFVRDPCAGVLAMYEPSTGQSVEAGRDQGHTQSGIAWSAYGARVAQSQGSDLYSLGDNLLLKAGEYAAAFNLNQTVPYDPKWYRCEAVLVGGPWSEISTESFGIRSSLPAWNVLYYEYVVRRGLEGSWISRARGTGGYFEGSVTSDDHPSWGDLIWA</sequence>
<proteinExistence type="predicted"/>
<dbReference type="EMBL" id="JAGTJR010000011">
    <property type="protein sequence ID" value="KAH7052295.1"/>
    <property type="molecule type" value="Genomic_DNA"/>
</dbReference>
<dbReference type="GO" id="GO:0016829">
    <property type="term" value="F:lyase activity"/>
    <property type="evidence" value="ECO:0007669"/>
    <property type="project" value="UniProtKB-KW"/>
</dbReference>
<name>A0ABQ8GG47_9PEZI</name>
<comment type="caution">
    <text evidence="2">The sequence shown here is derived from an EMBL/GenBank/DDBJ whole genome shotgun (WGS) entry which is preliminary data.</text>
</comment>
<dbReference type="SUPFAM" id="SSF48230">
    <property type="entry name" value="Chondroitin AC/alginate lyase"/>
    <property type="match status" value="1"/>
</dbReference>